<keyword evidence="7 9" id="KW-0539">Nucleus</keyword>
<feature type="domain" description="Homeobox" evidence="12">
    <location>
        <begin position="20"/>
        <end position="85"/>
    </location>
</feature>
<comment type="similarity">
    <text evidence="8">Belongs to the WUS homeobox family.</text>
</comment>
<dbReference type="GO" id="GO:0003677">
    <property type="term" value="F:DNA binding"/>
    <property type="evidence" value="ECO:0007669"/>
    <property type="project" value="UniProtKB-UniRule"/>
</dbReference>
<feature type="compositionally biased region" description="Low complexity" evidence="11">
    <location>
        <begin position="228"/>
        <end position="237"/>
    </location>
</feature>
<feature type="DNA-binding region" description="Homeobox" evidence="9">
    <location>
        <begin position="22"/>
        <end position="86"/>
    </location>
</feature>
<dbReference type="GO" id="GO:0099402">
    <property type="term" value="P:plant organ development"/>
    <property type="evidence" value="ECO:0007669"/>
    <property type="project" value="UniProtKB-ARBA"/>
</dbReference>
<dbReference type="GO" id="GO:0005634">
    <property type="term" value="C:nucleus"/>
    <property type="evidence" value="ECO:0007669"/>
    <property type="project" value="UniProtKB-SubCell"/>
</dbReference>
<dbReference type="FunFam" id="1.10.10.60:FF:000146">
    <property type="entry name" value="WUSCHEL-related homeobox 4"/>
    <property type="match status" value="1"/>
</dbReference>
<accession>A0ABD3LG81</accession>
<evidence type="ECO:0000256" key="3">
    <source>
        <dbReference type="ARBA" id="ARBA00023015"/>
    </source>
</evidence>
<evidence type="ECO:0000256" key="2">
    <source>
        <dbReference type="ARBA" id="ARBA00022473"/>
    </source>
</evidence>
<dbReference type="PANTHER" id="PTHR45940">
    <property type="entry name" value="WUSCHEL-RELATED HOMEOBOX 1-RELATED"/>
    <property type="match status" value="1"/>
</dbReference>
<evidence type="ECO:0000256" key="9">
    <source>
        <dbReference type="PROSITE-ProRule" id="PRU00108"/>
    </source>
</evidence>
<keyword evidence="3" id="KW-0805">Transcription regulation</keyword>
<feature type="region of interest" description="Disordered" evidence="11">
    <location>
        <begin position="1"/>
        <end position="28"/>
    </location>
</feature>
<keyword evidence="2" id="KW-0217">Developmental protein</keyword>
<dbReference type="SMART" id="SM00389">
    <property type="entry name" value="HOX"/>
    <property type="match status" value="1"/>
</dbReference>
<evidence type="ECO:0000256" key="4">
    <source>
        <dbReference type="ARBA" id="ARBA00023125"/>
    </source>
</evidence>
<protein>
    <recommendedName>
        <fullName evidence="12">Homeobox domain-containing protein</fullName>
    </recommendedName>
</protein>
<keyword evidence="14" id="KW-1185">Reference proteome</keyword>
<dbReference type="InterPro" id="IPR044555">
    <property type="entry name" value="WUSCHEL-like"/>
</dbReference>
<dbReference type="InterPro" id="IPR009057">
    <property type="entry name" value="Homeodomain-like_sf"/>
</dbReference>
<organism evidence="13 14">
    <name type="scientific">Eucalyptus globulus</name>
    <name type="common">Tasmanian blue gum</name>
    <dbReference type="NCBI Taxonomy" id="34317"/>
    <lineage>
        <taxon>Eukaryota</taxon>
        <taxon>Viridiplantae</taxon>
        <taxon>Streptophyta</taxon>
        <taxon>Embryophyta</taxon>
        <taxon>Tracheophyta</taxon>
        <taxon>Spermatophyta</taxon>
        <taxon>Magnoliopsida</taxon>
        <taxon>eudicotyledons</taxon>
        <taxon>Gunneridae</taxon>
        <taxon>Pentapetalae</taxon>
        <taxon>rosids</taxon>
        <taxon>malvids</taxon>
        <taxon>Myrtales</taxon>
        <taxon>Myrtaceae</taxon>
        <taxon>Myrtoideae</taxon>
        <taxon>Eucalypteae</taxon>
        <taxon>Eucalyptus</taxon>
    </lineage>
</organism>
<dbReference type="Pfam" id="PF00046">
    <property type="entry name" value="Homeodomain"/>
    <property type="match status" value="1"/>
</dbReference>
<name>A0ABD3LG81_EUCGL</name>
<feature type="compositionally biased region" description="Basic and acidic residues" evidence="11">
    <location>
        <begin position="1"/>
        <end position="12"/>
    </location>
</feature>
<dbReference type="InterPro" id="IPR001356">
    <property type="entry name" value="HD"/>
</dbReference>
<evidence type="ECO:0000259" key="12">
    <source>
        <dbReference type="PROSITE" id="PS50071"/>
    </source>
</evidence>
<sequence>MEIGTEDHHHAEAMGGSGGGSPATSRWNPTKEQIGILESLYRQGIRTPTADQIQQITGRLKAYGHIEGKNVFYWFQNHKARQRQKEKQESLAYLNRYFHKSARTAFHPPCPNAVCGPYFVPQSDMGTMYPQCPEVLLPCGIKRRQRTDFVERTKTFCRTGFAYPAHPQGHHHDVTFHQTAESNNDSTVERNQQTLDLFPLHPTGRAVQDTSKCSQADRDCSRADQDCSATTSTSSSSEARDGGNNGDQPFFDFFSANGCFCERD</sequence>
<dbReference type="CDD" id="cd00086">
    <property type="entry name" value="homeodomain"/>
    <property type="match status" value="1"/>
</dbReference>
<evidence type="ECO:0000256" key="7">
    <source>
        <dbReference type="ARBA" id="ARBA00023242"/>
    </source>
</evidence>
<dbReference type="AlphaFoldDB" id="A0ABD3LG81"/>
<keyword evidence="4 9" id="KW-0238">DNA-binding</keyword>
<dbReference type="PROSITE" id="PS50071">
    <property type="entry name" value="HOMEOBOX_2"/>
    <property type="match status" value="1"/>
</dbReference>
<dbReference type="SUPFAM" id="SSF46689">
    <property type="entry name" value="Homeodomain-like"/>
    <property type="match status" value="1"/>
</dbReference>
<gene>
    <name evidence="13" type="ORF">ACJRO7_011739</name>
</gene>
<evidence type="ECO:0000256" key="1">
    <source>
        <dbReference type="ARBA" id="ARBA00004123"/>
    </source>
</evidence>
<comment type="caution">
    <text evidence="13">The sequence shown here is derived from an EMBL/GenBank/DDBJ whole genome shotgun (WGS) entry which is preliminary data.</text>
</comment>
<comment type="subcellular location">
    <subcellularLocation>
        <location evidence="1 9 10">Nucleus</location>
    </subcellularLocation>
</comment>
<evidence type="ECO:0000256" key="11">
    <source>
        <dbReference type="SAM" id="MobiDB-lite"/>
    </source>
</evidence>
<evidence type="ECO:0000256" key="6">
    <source>
        <dbReference type="ARBA" id="ARBA00023163"/>
    </source>
</evidence>
<evidence type="ECO:0000313" key="14">
    <source>
        <dbReference type="Proteomes" id="UP001634007"/>
    </source>
</evidence>
<evidence type="ECO:0000256" key="5">
    <source>
        <dbReference type="ARBA" id="ARBA00023155"/>
    </source>
</evidence>
<evidence type="ECO:0000256" key="10">
    <source>
        <dbReference type="RuleBase" id="RU000682"/>
    </source>
</evidence>
<dbReference type="EMBL" id="JBJKBG010000002">
    <property type="protein sequence ID" value="KAL3750796.1"/>
    <property type="molecule type" value="Genomic_DNA"/>
</dbReference>
<keyword evidence="6" id="KW-0804">Transcription</keyword>
<evidence type="ECO:0000313" key="13">
    <source>
        <dbReference type="EMBL" id="KAL3750796.1"/>
    </source>
</evidence>
<reference evidence="13 14" key="1">
    <citation type="submission" date="2024-11" db="EMBL/GenBank/DDBJ databases">
        <title>Chromosome-level genome assembly of Eucalyptus globulus Labill. provides insights into its genome evolution.</title>
        <authorList>
            <person name="Li X."/>
        </authorList>
    </citation>
    <scope>NUCLEOTIDE SEQUENCE [LARGE SCALE GENOMIC DNA]</scope>
    <source>
        <strain evidence="13">CL2024</strain>
        <tissue evidence="13">Fresh tender leaves</tissue>
    </source>
</reference>
<evidence type="ECO:0000256" key="8">
    <source>
        <dbReference type="ARBA" id="ARBA00024040"/>
    </source>
</evidence>
<keyword evidence="5 9" id="KW-0371">Homeobox</keyword>
<proteinExistence type="inferred from homology"/>
<feature type="region of interest" description="Disordered" evidence="11">
    <location>
        <begin position="224"/>
        <end position="247"/>
    </location>
</feature>
<dbReference type="PANTHER" id="PTHR45940:SF6">
    <property type="entry name" value="WUSCHEL-RELATED HOMEOBOX 2"/>
    <property type="match status" value="1"/>
</dbReference>
<dbReference type="Proteomes" id="UP001634007">
    <property type="component" value="Unassembled WGS sequence"/>
</dbReference>
<dbReference type="Gene3D" id="1.10.10.60">
    <property type="entry name" value="Homeodomain-like"/>
    <property type="match status" value="1"/>
</dbReference>